<name>A0ABN2AMJ0_9ACTN</name>
<dbReference type="PROSITE" id="PS50093">
    <property type="entry name" value="PKD"/>
    <property type="match status" value="1"/>
</dbReference>
<accession>A0ABN2AMJ0</accession>
<gene>
    <name evidence="2" type="ORF">GCM10009788_28170</name>
</gene>
<feature type="domain" description="PKD" evidence="1">
    <location>
        <begin position="668"/>
        <end position="756"/>
    </location>
</feature>
<dbReference type="Gene3D" id="2.130.10.10">
    <property type="entry name" value="YVTN repeat-like/Quinoprotein amine dehydrogenase"/>
    <property type="match status" value="1"/>
</dbReference>
<dbReference type="EMBL" id="BAAAOR010000023">
    <property type="protein sequence ID" value="GAA1522659.1"/>
    <property type="molecule type" value="Genomic_DNA"/>
</dbReference>
<dbReference type="InterPro" id="IPR000601">
    <property type="entry name" value="PKD_dom"/>
</dbReference>
<dbReference type="InterPro" id="IPR011047">
    <property type="entry name" value="Quinoprotein_ADH-like_sf"/>
</dbReference>
<reference evidence="2 3" key="1">
    <citation type="journal article" date="2019" name="Int. J. Syst. Evol. Microbiol.">
        <title>The Global Catalogue of Microorganisms (GCM) 10K type strain sequencing project: providing services to taxonomists for standard genome sequencing and annotation.</title>
        <authorList>
            <consortium name="The Broad Institute Genomics Platform"/>
            <consortium name="The Broad Institute Genome Sequencing Center for Infectious Disease"/>
            <person name="Wu L."/>
            <person name="Ma J."/>
        </authorList>
    </citation>
    <scope>NUCLEOTIDE SEQUENCE [LARGE SCALE GENOMIC DNA]</scope>
    <source>
        <strain evidence="2 3">JCM 14942</strain>
    </source>
</reference>
<organism evidence="2 3">
    <name type="scientific">Nocardioides humi</name>
    <dbReference type="NCBI Taxonomy" id="449461"/>
    <lineage>
        <taxon>Bacteria</taxon>
        <taxon>Bacillati</taxon>
        <taxon>Actinomycetota</taxon>
        <taxon>Actinomycetes</taxon>
        <taxon>Propionibacteriales</taxon>
        <taxon>Nocardioidaceae</taxon>
        <taxon>Nocardioides</taxon>
    </lineage>
</organism>
<dbReference type="SUPFAM" id="SSF50998">
    <property type="entry name" value="Quinoprotein alcohol dehydrogenase-like"/>
    <property type="match status" value="1"/>
</dbReference>
<evidence type="ECO:0000313" key="3">
    <source>
        <dbReference type="Proteomes" id="UP001500842"/>
    </source>
</evidence>
<dbReference type="InterPro" id="IPR035986">
    <property type="entry name" value="PKD_dom_sf"/>
</dbReference>
<dbReference type="Gene3D" id="2.60.40.10">
    <property type="entry name" value="Immunoglobulins"/>
    <property type="match status" value="1"/>
</dbReference>
<evidence type="ECO:0000313" key="2">
    <source>
        <dbReference type="EMBL" id="GAA1522659.1"/>
    </source>
</evidence>
<comment type="caution">
    <text evidence="2">The sequence shown here is derived from an EMBL/GenBank/DDBJ whole genome shotgun (WGS) entry which is preliminary data.</text>
</comment>
<dbReference type="CDD" id="cd00146">
    <property type="entry name" value="PKD"/>
    <property type="match status" value="1"/>
</dbReference>
<dbReference type="InterPro" id="IPR022409">
    <property type="entry name" value="PKD/Chitinase_dom"/>
</dbReference>
<sequence>MRRNRHSRIIVLLIAVVAALLAVTPGGPPAAAHPAHQRLIPSAVPATTPNIIDGRTYAIAEVGSKVFVGGTFTVTKNSGTGGEIPTPYLLRYDRGTGLVDTAFAPALDGSVTAIAPTPDGTALFVSGTFKLAGTTKVRNLIKIDTSTGALVPGFKNPSPNGGVLDIALVGNRILMAGSFTTVNTLPRGGLASLNATTGAVDDYLAINVATNHNWPSGTAKAPVGVAKLSASPDGSRLVAIGNFRYADAFDRDQVMMIRLGADAATVDPAWRTLRYTPACQKNAFDSYVRDVDFSPDGSYFVVATSGAGYNGTLCDSAARWDVAVTGQAVEPTWVAATGQDSLLSVAVADNAVYVGGHQKWMNAIQSGADEQAGQVPRPGLAALDPLSGIPLSWNPGRHPRGVGAEELLATDNGLYVGSDTEYIGNREYRRARLAFFPVEGGTAPVVQPSPVLPRSLYRLSGTTVTTRQFTGTSATTPTTVATTGAGSWTNARGAFMVGSKLVYAWTDNKLHYRTFDGTAFGPDVVVDPYNDPLWTTVTTSGGTQTYRGRVPNLYAQLSTVTGLAYADGRLYYTRQSQGRVFWRWFSPESLIVGAQEFSVASSTFPTSRDVRNLVYADGQLWAGMSTNELWRLPVANGVAGGAWTRVTGTGIDVNPQWSSGTMFLGPLANQTPVASIQTSCAGQTCSFDGRGSSDPDGTVTSYAWSFGDGGTATGAQPGHVYAGPGTYSVTLTVTDDRGATASASAEVVIESGTSAIGFRDATGKVTNATSIFTTIPATTQPGDGLLAVASVSSTTVPAAPAGWIQVGAPVATDAMTTVVWQRVAATGDAGRTVTVALGATAVKATLTVLAWSGTDPSGPVAAVAGSAEAAATTAHRSPTVATPGDWVVTVWANRTTAGTEFVEPPGSTVRQLLIGVGGGHVDSLVVDSGGPVAAGPYGNQTATTDAAGKGTSLTIALH</sequence>
<dbReference type="SMART" id="SM00089">
    <property type="entry name" value="PKD"/>
    <property type="match status" value="1"/>
</dbReference>
<dbReference type="Pfam" id="PF18911">
    <property type="entry name" value="PKD_4"/>
    <property type="match status" value="1"/>
</dbReference>
<dbReference type="InterPro" id="IPR013783">
    <property type="entry name" value="Ig-like_fold"/>
</dbReference>
<evidence type="ECO:0000259" key="1">
    <source>
        <dbReference type="PROSITE" id="PS50093"/>
    </source>
</evidence>
<keyword evidence="3" id="KW-1185">Reference proteome</keyword>
<dbReference type="InterPro" id="IPR015943">
    <property type="entry name" value="WD40/YVTN_repeat-like_dom_sf"/>
</dbReference>
<dbReference type="SUPFAM" id="SSF49299">
    <property type="entry name" value="PKD domain"/>
    <property type="match status" value="1"/>
</dbReference>
<proteinExistence type="predicted"/>
<protein>
    <recommendedName>
        <fullName evidence="1">PKD domain-containing protein</fullName>
    </recommendedName>
</protein>
<dbReference type="RefSeq" id="WP_141006680.1">
    <property type="nucleotide sequence ID" value="NZ_BAAAOR010000023.1"/>
</dbReference>
<dbReference type="SUPFAM" id="SSF63825">
    <property type="entry name" value="YWTD domain"/>
    <property type="match status" value="1"/>
</dbReference>
<dbReference type="Proteomes" id="UP001500842">
    <property type="component" value="Unassembled WGS sequence"/>
</dbReference>